<name>A0A8H3EME4_9LECA</name>
<dbReference type="SUPFAM" id="SSF52151">
    <property type="entry name" value="FabD/lysophospholipase-like"/>
    <property type="match status" value="1"/>
</dbReference>
<accession>A0A8H3EME4</accession>
<keyword evidence="2" id="KW-0863">Zinc-finger</keyword>
<dbReference type="InterPro" id="IPR017907">
    <property type="entry name" value="Znf_RING_CS"/>
</dbReference>
<keyword evidence="4 5" id="KW-0443">Lipid metabolism</keyword>
<organism evidence="7 8">
    <name type="scientific">Gomphillus americanus</name>
    <dbReference type="NCBI Taxonomy" id="1940652"/>
    <lineage>
        <taxon>Eukaryota</taxon>
        <taxon>Fungi</taxon>
        <taxon>Dikarya</taxon>
        <taxon>Ascomycota</taxon>
        <taxon>Pezizomycotina</taxon>
        <taxon>Lecanoromycetes</taxon>
        <taxon>OSLEUM clade</taxon>
        <taxon>Ostropomycetidae</taxon>
        <taxon>Ostropales</taxon>
        <taxon>Graphidaceae</taxon>
        <taxon>Gomphilloideae</taxon>
        <taxon>Gomphillus</taxon>
    </lineage>
</organism>
<dbReference type="GO" id="GO:0019369">
    <property type="term" value="P:arachidonate metabolic process"/>
    <property type="evidence" value="ECO:0007669"/>
    <property type="project" value="TreeGrafter"/>
</dbReference>
<keyword evidence="3" id="KW-0862">Zinc</keyword>
<feature type="short sequence motif" description="GXSXG" evidence="5">
    <location>
        <begin position="92"/>
        <end position="96"/>
    </location>
</feature>
<dbReference type="GO" id="GO:0047499">
    <property type="term" value="F:calcium-independent phospholipase A2 activity"/>
    <property type="evidence" value="ECO:0007669"/>
    <property type="project" value="TreeGrafter"/>
</dbReference>
<keyword evidence="5" id="KW-0378">Hydrolase</keyword>
<evidence type="ECO:0000256" key="4">
    <source>
        <dbReference type="ARBA" id="ARBA00023098"/>
    </source>
</evidence>
<proteinExistence type="predicted"/>
<comment type="caution">
    <text evidence="7">The sequence shown here is derived from an EMBL/GenBank/DDBJ whole genome shotgun (WGS) entry which is preliminary data.</text>
</comment>
<keyword evidence="5" id="KW-0442">Lipid degradation</keyword>
<feature type="short sequence motif" description="DGA/G" evidence="5">
    <location>
        <begin position="254"/>
        <end position="256"/>
    </location>
</feature>
<feature type="active site" description="Nucleophile" evidence="5">
    <location>
        <position position="94"/>
    </location>
</feature>
<dbReference type="PANTHER" id="PTHR24185">
    <property type="entry name" value="CALCIUM-INDEPENDENT PHOSPHOLIPASE A2-GAMMA"/>
    <property type="match status" value="1"/>
</dbReference>
<dbReference type="GO" id="GO:0046486">
    <property type="term" value="P:glycerolipid metabolic process"/>
    <property type="evidence" value="ECO:0007669"/>
    <property type="project" value="UniProtKB-ARBA"/>
</dbReference>
<evidence type="ECO:0000256" key="2">
    <source>
        <dbReference type="ARBA" id="ARBA00022771"/>
    </source>
</evidence>
<dbReference type="PANTHER" id="PTHR24185:SF8">
    <property type="entry name" value="PNPLA DOMAIN-CONTAINING PROTEIN"/>
    <property type="match status" value="1"/>
</dbReference>
<feature type="domain" description="PNPLA" evidence="6">
    <location>
        <begin position="54"/>
        <end position="267"/>
    </location>
</feature>
<sequence length="273" mass="29917">MTCGHSICDTCLQIFGSELPQLEHHFTIQYCQLCNTKTFICAKLRPPTAGIRMLTIDGGGICGVIPLQFLSVLQDFLGSDLQVQDLFDAAFGTSSGGLIVLGLFWQCWDVQKCTKIFTELGQRLFASEKRVPWRILSKLGSAFWCLISDGRYDAHLLNSLLQDCFGHDIKLFGGASHTLSGSKIGVTATTVSHASACLFSNYNGLKQRKDECGYDVVKASGTREPFVWEAARATPAAPVLFAPLHIPNIGTFQDGGFRNNNPIKIALNEVKHI</sequence>
<keyword evidence="8" id="KW-1185">Reference proteome</keyword>
<evidence type="ECO:0000313" key="8">
    <source>
        <dbReference type="Proteomes" id="UP000664169"/>
    </source>
</evidence>
<dbReference type="InterPro" id="IPR002641">
    <property type="entry name" value="PNPLA_dom"/>
</dbReference>
<dbReference type="OrthoDB" id="194358at2759"/>
<dbReference type="GO" id="GO:0016020">
    <property type="term" value="C:membrane"/>
    <property type="evidence" value="ECO:0007669"/>
    <property type="project" value="TreeGrafter"/>
</dbReference>
<reference evidence="7" key="1">
    <citation type="submission" date="2021-03" db="EMBL/GenBank/DDBJ databases">
        <authorList>
            <person name="Tagirdzhanova G."/>
        </authorList>
    </citation>
    <scope>NUCLEOTIDE SEQUENCE</scope>
</reference>
<feature type="short sequence motif" description="GXGXXG" evidence="5">
    <location>
        <begin position="58"/>
        <end position="63"/>
    </location>
</feature>
<gene>
    <name evidence="7" type="ORF">GOMPHAMPRED_006066</name>
</gene>
<evidence type="ECO:0000256" key="3">
    <source>
        <dbReference type="ARBA" id="ARBA00022833"/>
    </source>
</evidence>
<dbReference type="GO" id="GO:0008270">
    <property type="term" value="F:zinc ion binding"/>
    <property type="evidence" value="ECO:0007669"/>
    <property type="project" value="UniProtKB-KW"/>
</dbReference>
<feature type="active site" description="Proton acceptor" evidence="5">
    <location>
        <position position="254"/>
    </location>
</feature>
<keyword evidence="1" id="KW-0479">Metal-binding</keyword>
<dbReference type="InterPro" id="IPR016035">
    <property type="entry name" value="Acyl_Trfase/lysoPLipase"/>
</dbReference>
<dbReference type="PROSITE" id="PS00518">
    <property type="entry name" value="ZF_RING_1"/>
    <property type="match status" value="1"/>
</dbReference>
<dbReference type="EMBL" id="CAJPDQ010000004">
    <property type="protein sequence ID" value="CAF9908088.1"/>
    <property type="molecule type" value="Genomic_DNA"/>
</dbReference>
<evidence type="ECO:0000256" key="1">
    <source>
        <dbReference type="ARBA" id="ARBA00022723"/>
    </source>
</evidence>
<evidence type="ECO:0000259" key="6">
    <source>
        <dbReference type="PROSITE" id="PS51635"/>
    </source>
</evidence>
<evidence type="ECO:0000256" key="5">
    <source>
        <dbReference type="PROSITE-ProRule" id="PRU01161"/>
    </source>
</evidence>
<dbReference type="Proteomes" id="UP000664169">
    <property type="component" value="Unassembled WGS sequence"/>
</dbReference>
<dbReference type="PROSITE" id="PS51635">
    <property type="entry name" value="PNPLA"/>
    <property type="match status" value="1"/>
</dbReference>
<protein>
    <recommendedName>
        <fullName evidence="6">PNPLA domain-containing protein</fullName>
    </recommendedName>
</protein>
<dbReference type="GO" id="GO:0016042">
    <property type="term" value="P:lipid catabolic process"/>
    <property type="evidence" value="ECO:0007669"/>
    <property type="project" value="UniProtKB-UniRule"/>
</dbReference>
<dbReference type="AlphaFoldDB" id="A0A8H3EME4"/>
<evidence type="ECO:0000313" key="7">
    <source>
        <dbReference type="EMBL" id="CAF9908088.1"/>
    </source>
</evidence>
<dbReference type="Gene3D" id="3.40.1090.10">
    <property type="entry name" value="Cytosolic phospholipase A2 catalytic domain"/>
    <property type="match status" value="1"/>
</dbReference>
<dbReference type="CDD" id="cd07199">
    <property type="entry name" value="Pat17_PNPLA8_PNPLA9_like"/>
    <property type="match status" value="1"/>
</dbReference>
<dbReference type="Pfam" id="PF01734">
    <property type="entry name" value="Patatin"/>
    <property type="match status" value="1"/>
</dbReference>